<dbReference type="AlphaFoldDB" id="A0A699W9P5"/>
<feature type="compositionally biased region" description="Gly residues" evidence="1">
    <location>
        <begin position="1"/>
        <end position="15"/>
    </location>
</feature>
<protein>
    <submittedName>
        <fullName evidence="2">Uncharacterized protein</fullName>
    </submittedName>
</protein>
<evidence type="ECO:0000313" key="2">
    <source>
        <dbReference type="EMBL" id="GFD42516.1"/>
    </source>
</evidence>
<reference evidence="2" key="1">
    <citation type="journal article" date="2019" name="Sci. Rep.">
        <title>Draft genome of Tanacetum cinerariifolium, the natural source of mosquito coil.</title>
        <authorList>
            <person name="Yamashiro T."/>
            <person name="Shiraishi A."/>
            <person name="Satake H."/>
            <person name="Nakayama K."/>
        </authorList>
    </citation>
    <scope>NUCLEOTIDE SEQUENCE</scope>
</reference>
<name>A0A699W9P5_TANCI</name>
<dbReference type="EMBL" id="BKCJ011575922">
    <property type="protein sequence ID" value="GFD42516.1"/>
    <property type="molecule type" value="Genomic_DNA"/>
</dbReference>
<gene>
    <name evidence="2" type="ORF">Tci_914485</name>
</gene>
<sequence length="35" mass="3604">FVVGLGGGGSGGRVGGGEKLESRKRRVMRDGGKTW</sequence>
<feature type="non-terminal residue" evidence="2">
    <location>
        <position position="1"/>
    </location>
</feature>
<proteinExistence type="predicted"/>
<evidence type="ECO:0000256" key="1">
    <source>
        <dbReference type="SAM" id="MobiDB-lite"/>
    </source>
</evidence>
<feature type="region of interest" description="Disordered" evidence="1">
    <location>
        <begin position="1"/>
        <end position="35"/>
    </location>
</feature>
<accession>A0A699W9P5</accession>
<organism evidence="2">
    <name type="scientific">Tanacetum cinerariifolium</name>
    <name type="common">Dalmatian daisy</name>
    <name type="synonym">Chrysanthemum cinerariifolium</name>
    <dbReference type="NCBI Taxonomy" id="118510"/>
    <lineage>
        <taxon>Eukaryota</taxon>
        <taxon>Viridiplantae</taxon>
        <taxon>Streptophyta</taxon>
        <taxon>Embryophyta</taxon>
        <taxon>Tracheophyta</taxon>
        <taxon>Spermatophyta</taxon>
        <taxon>Magnoliopsida</taxon>
        <taxon>eudicotyledons</taxon>
        <taxon>Gunneridae</taxon>
        <taxon>Pentapetalae</taxon>
        <taxon>asterids</taxon>
        <taxon>campanulids</taxon>
        <taxon>Asterales</taxon>
        <taxon>Asteraceae</taxon>
        <taxon>Asteroideae</taxon>
        <taxon>Anthemideae</taxon>
        <taxon>Anthemidinae</taxon>
        <taxon>Tanacetum</taxon>
    </lineage>
</organism>
<comment type="caution">
    <text evidence="2">The sequence shown here is derived from an EMBL/GenBank/DDBJ whole genome shotgun (WGS) entry which is preliminary data.</text>
</comment>